<gene>
    <name evidence="4" type="ORF">F3Y22_tig00001231pilonHSYRG00011</name>
</gene>
<evidence type="ECO:0000313" key="5">
    <source>
        <dbReference type="Proteomes" id="UP000436088"/>
    </source>
</evidence>
<name>A0A6A3CVV7_HIBSY</name>
<dbReference type="InterPro" id="IPR003676">
    <property type="entry name" value="SAUR_fam"/>
</dbReference>
<comment type="caution">
    <text evidence="4">The sequence shown here is derived from an EMBL/GenBank/DDBJ whole genome shotgun (WGS) entry which is preliminary data.</text>
</comment>
<dbReference type="GO" id="GO:0016853">
    <property type="term" value="F:isomerase activity"/>
    <property type="evidence" value="ECO:0007669"/>
    <property type="project" value="UniProtKB-KW"/>
</dbReference>
<dbReference type="AlphaFoldDB" id="A0A6A3CVV7"/>
<comment type="similarity">
    <text evidence="1">Belongs to the ARG7 family.</text>
</comment>
<keyword evidence="2" id="KW-0217">Developmental protein</keyword>
<protein>
    <submittedName>
        <fullName evidence="4">DNA topoisomerase 6 subunit A-like</fullName>
    </submittedName>
</protein>
<dbReference type="PANTHER" id="PTHR31374:SF9">
    <property type="entry name" value="AUXIN-RESPONSIVE FAMILY PROTEIN"/>
    <property type="match status" value="1"/>
</dbReference>
<keyword evidence="3" id="KW-0341">Growth regulation</keyword>
<organism evidence="4 5">
    <name type="scientific">Hibiscus syriacus</name>
    <name type="common">Rose of Sharon</name>
    <dbReference type="NCBI Taxonomy" id="106335"/>
    <lineage>
        <taxon>Eukaryota</taxon>
        <taxon>Viridiplantae</taxon>
        <taxon>Streptophyta</taxon>
        <taxon>Embryophyta</taxon>
        <taxon>Tracheophyta</taxon>
        <taxon>Spermatophyta</taxon>
        <taxon>Magnoliopsida</taxon>
        <taxon>eudicotyledons</taxon>
        <taxon>Gunneridae</taxon>
        <taxon>Pentapetalae</taxon>
        <taxon>rosids</taxon>
        <taxon>malvids</taxon>
        <taxon>Malvales</taxon>
        <taxon>Malvaceae</taxon>
        <taxon>Malvoideae</taxon>
        <taxon>Hibiscus</taxon>
    </lineage>
</organism>
<dbReference type="PANTHER" id="PTHR31374">
    <property type="entry name" value="AUXIN-INDUCED PROTEIN-LIKE-RELATED"/>
    <property type="match status" value="1"/>
</dbReference>
<evidence type="ECO:0000256" key="1">
    <source>
        <dbReference type="ARBA" id="ARBA00006974"/>
    </source>
</evidence>
<keyword evidence="5" id="KW-1185">Reference proteome</keyword>
<dbReference type="Pfam" id="PF02519">
    <property type="entry name" value="Auxin_inducible"/>
    <property type="match status" value="1"/>
</dbReference>
<dbReference type="EMBL" id="VEPZ02000101">
    <property type="protein sequence ID" value="KAE8733453.1"/>
    <property type="molecule type" value="Genomic_DNA"/>
</dbReference>
<sequence>MKGKFVKACITKWRRMGSKVIPCSSCEFCSEWAKWPSSMHEEGSIPRDVPKGHLVVYVGENHKRFVIKLSMLKHPLFKALLDRAQEEYDFTTDSKLCIPCDESHFLDVDRCASSPQD</sequence>
<dbReference type="OrthoDB" id="1840940at2759"/>
<proteinExistence type="inferred from homology"/>
<accession>A0A6A3CVV7</accession>
<evidence type="ECO:0000256" key="3">
    <source>
        <dbReference type="ARBA" id="ARBA00022604"/>
    </source>
</evidence>
<reference evidence="4" key="1">
    <citation type="submission" date="2019-09" db="EMBL/GenBank/DDBJ databases">
        <title>Draft genome information of white flower Hibiscus syriacus.</title>
        <authorList>
            <person name="Kim Y.-M."/>
        </authorList>
    </citation>
    <scope>NUCLEOTIDE SEQUENCE [LARGE SCALE GENOMIC DNA]</scope>
    <source>
        <strain evidence="4">YM2019G1</strain>
    </source>
</reference>
<evidence type="ECO:0000313" key="4">
    <source>
        <dbReference type="EMBL" id="KAE8733453.1"/>
    </source>
</evidence>
<evidence type="ECO:0000256" key="2">
    <source>
        <dbReference type="ARBA" id="ARBA00022473"/>
    </source>
</evidence>
<dbReference type="Proteomes" id="UP000436088">
    <property type="component" value="Unassembled WGS sequence"/>
</dbReference>
<dbReference type="GO" id="GO:0009733">
    <property type="term" value="P:response to auxin"/>
    <property type="evidence" value="ECO:0007669"/>
    <property type="project" value="InterPro"/>
</dbReference>